<sequence length="426" mass="44622">MLRSLYSAISGLKNHQIKMDVVGNNIANVNTTGFKRSRVTFSTMLSQTMKGAGSPSANQGGTNPAQVGLGSMVSSIDQIMTTGSSQNTGKSTDAMINGRGFFVFRNAGQIVYGRAGAFSQDQNGYLTDPGTGAFVLGQMWGANDREILEWGSAPLTPLRFNIGSYPPEPEGGIIKINLGDFVQNGSNYEYVNPALIGASATVPDGGTLDSTTGKITFTKDPADEASGDPPAIEITDIDYDKLTIPAGDFVQKGSVYVYENPDLVGADLEDITDGSFDPKTGTITLNAAPPSAGVEIEGVDGRLRAKLDEVTIDGNGIISGIYSNGKGSASRRIGQLAIANFANDAGLQNVGNNFYAATNNSGIADIGAAGTAGRGNIIPNSVEMSNVDLSQEFTDMIVTQRGFQANSRVITVSDSLLQELIDLKRG</sequence>
<protein>
    <recommendedName>
        <fullName evidence="4">Flagellar hook protein FlgE</fullName>
    </recommendedName>
</protein>
<feature type="domain" description="Flagellar basal-body/hook protein C-terminal" evidence="6">
    <location>
        <begin position="381"/>
        <end position="423"/>
    </location>
</feature>
<dbReference type="Pfam" id="PF22692">
    <property type="entry name" value="LlgE_F_G_D1"/>
    <property type="match status" value="1"/>
</dbReference>
<dbReference type="PROSITE" id="PS00588">
    <property type="entry name" value="FLAGELLA_BB_ROD"/>
    <property type="match status" value="1"/>
</dbReference>
<evidence type="ECO:0000313" key="9">
    <source>
        <dbReference type="Proteomes" id="UP000184010"/>
    </source>
</evidence>
<dbReference type="InterPro" id="IPR019776">
    <property type="entry name" value="Flagellar_basal_body_rod_CS"/>
</dbReference>
<dbReference type="InterPro" id="IPR001444">
    <property type="entry name" value="Flag_bb_rod_N"/>
</dbReference>
<name>A0A1M7UDS7_9FIRM</name>
<comment type="similarity">
    <text evidence="2 4">Belongs to the flagella basal body rod proteins family.</text>
</comment>
<keyword evidence="3 4" id="KW-0975">Bacterial flagellum</keyword>
<evidence type="ECO:0000256" key="4">
    <source>
        <dbReference type="RuleBase" id="RU362116"/>
    </source>
</evidence>
<keyword evidence="8" id="KW-0966">Cell projection</keyword>
<keyword evidence="9" id="KW-1185">Reference proteome</keyword>
<gene>
    <name evidence="8" type="ORF">SAMN02745215_03532</name>
</gene>
<dbReference type="STRING" id="1121395.SAMN02745215_03532"/>
<dbReference type="Pfam" id="PF06429">
    <property type="entry name" value="Flg_bbr_C"/>
    <property type="match status" value="1"/>
</dbReference>
<dbReference type="Proteomes" id="UP000184010">
    <property type="component" value="Unassembled WGS sequence"/>
</dbReference>
<evidence type="ECO:0000313" key="8">
    <source>
        <dbReference type="EMBL" id="SHN81098.1"/>
    </source>
</evidence>
<dbReference type="GO" id="GO:0005829">
    <property type="term" value="C:cytosol"/>
    <property type="evidence" value="ECO:0007669"/>
    <property type="project" value="TreeGrafter"/>
</dbReference>
<dbReference type="GO" id="GO:0009425">
    <property type="term" value="C:bacterial-type flagellum basal body"/>
    <property type="evidence" value="ECO:0007669"/>
    <property type="project" value="UniProtKB-SubCell"/>
</dbReference>
<dbReference type="GO" id="GO:0071978">
    <property type="term" value="P:bacterial-type flagellum-dependent swarming motility"/>
    <property type="evidence" value="ECO:0007669"/>
    <property type="project" value="TreeGrafter"/>
</dbReference>
<dbReference type="SMR" id="A0A1M7UDS7"/>
<comment type="function">
    <text evidence="4">A flexible structure which links the flagellar filament to the drive apparatus in the basal body.</text>
</comment>
<evidence type="ECO:0000259" key="6">
    <source>
        <dbReference type="Pfam" id="PF06429"/>
    </source>
</evidence>
<comment type="subcellular location">
    <subcellularLocation>
        <location evidence="1 4">Bacterial flagellum basal body</location>
    </subcellularLocation>
</comment>
<feature type="domain" description="Flagellar basal body rod protein N-terminal" evidence="5">
    <location>
        <begin position="5"/>
        <end position="35"/>
    </location>
</feature>
<dbReference type="InterPro" id="IPR053967">
    <property type="entry name" value="LlgE_F_G-like_D1"/>
</dbReference>
<keyword evidence="8" id="KW-0282">Flagellum</keyword>
<dbReference type="EMBL" id="FRDN01000011">
    <property type="protein sequence ID" value="SHN81098.1"/>
    <property type="molecule type" value="Genomic_DNA"/>
</dbReference>
<evidence type="ECO:0000256" key="3">
    <source>
        <dbReference type="ARBA" id="ARBA00023143"/>
    </source>
</evidence>
<dbReference type="Pfam" id="PF00460">
    <property type="entry name" value="Flg_bb_rod"/>
    <property type="match status" value="1"/>
</dbReference>
<dbReference type="InterPro" id="IPR010930">
    <property type="entry name" value="Flg_bb/hook_C_dom"/>
</dbReference>
<dbReference type="NCBIfam" id="TIGR03506">
    <property type="entry name" value="FlgEFG_subfam"/>
    <property type="match status" value="1"/>
</dbReference>
<dbReference type="SUPFAM" id="SSF117143">
    <property type="entry name" value="Flagellar hook protein flgE"/>
    <property type="match status" value="1"/>
</dbReference>
<reference evidence="9" key="1">
    <citation type="submission" date="2016-12" db="EMBL/GenBank/DDBJ databases">
        <authorList>
            <person name="Varghese N."/>
            <person name="Submissions S."/>
        </authorList>
    </citation>
    <scope>NUCLEOTIDE SEQUENCE [LARGE SCALE GENOMIC DNA]</scope>
    <source>
        <strain evidence="9">DSM 11544</strain>
    </source>
</reference>
<keyword evidence="8" id="KW-0969">Cilium</keyword>
<dbReference type="PANTHER" id="PTHR30435">
    <property type="entry name" value="FLAGELLAR PROTEIN"/>
    <property type="match status" value="1"/>
</dbReference>
<accession>A0A1M7UDS7</accession>
<feature type="domain" description="Flagellar hook protein FlgE/F/G-like D1" evidence="7">
    <location>
        <begin position="95"/>
        <end position="135"/>
    </location>
</feature>
<evidence type="ECO:0000256" key="1">
    <source>
        <dbReference type="ARBA" id="ARBA00004117"/>
    </source>
</evidence>
<dbReference type="AlphaFoldDB" id="A0A1M7UDS7"/>
<dbReference type="PANTHER" id="PTHR30435:SF1">
    <property type="entry name" value="FLAGELLAR HOOK PROTEIN FLGE"/>
    <property type="match status" value="1"/>
</dbReference>
<dbReference type="GO" id="GO:0009424">
    <property type="term" value="C:bacterial-type flagellum hook"/>
    <property type="evidence" value="ECO:0007669"/>
    <property type="project" value="TreeGrafter"/>
</dbReference>
<evidence type="ECO:0000259" key="7">
    <source>
        <dbReference type="Pfam" id="PF22692"/>
    </source>
</evidence>
<dbReference type="RefSeq" id="WP_015945040.1">
    <property type="nucleotide sequence ID" value="NZ_FRDN01000011.1"/>
</dbReference>
<dbReference type="InterPro" id="IPR037925">
    <property type="entry name" value="FlgE/F/G-like"/>
</dbReference>
<dbReference type="InterPro" id="IPR020013">
    <property type="entry name" value="Flagellar_FlgE/F/G"/>
</dbReference>
<proteinExistence type="inferred from homology"/>
<organism evidence="8 9">
    <name type="scientific">Desulfitobacterium chlororespirans DSM 11544</name>
    <dbReference type="NCBI Taxonomy" id="1121395"/>
    <lineage>
        <taxon>Bacteria</taxon>
        <taxon>Bacillati</taxon>
        <taxon>Bacillota</taxon>
        <taxon>Clostridia</taxon>
        <taxon>Eubacteriales</taxon>
        <taxon>Desulfitobacteriaceae</taxon>
        <taxon>Desulfitobacterium</taxon>
    </lineage>
</organism>
<evidence type="ECO:0000256" key="2">
    <source>
        <dbReference type="ARBA" id="ARBA00009677"/>
    </source>
</evidence>
<evidence type="ECO:0000259" key="5">
    <source>
        <dbReference type="Pfam" id="PF00460"/>
    </source>
</evidence>